<dbReference type="Pfam" id="PF18367">
    <property type="entry name" value="Rv2175c_C"/>
    <property type="match status" value="1"/>
</dbReference>
<keyword evidence="3" id="KW-0238">DNA-binding</keyword>
<gene>
    <name evidence="3" type="ORF">FH969_09355</name>
</gene>
<dbReference type="Proteomes" id="UP000313849">
    <property type="component" value="Unassembled WGS sequence"/>
</dbReference>
<dbReference type="InterPro" id="IPR048576">
    <property type="entry name" value="Rv2175c_wHTH"/>
</dbReference>
<keyword evidence="4" id="KW-1185">Reference proteome</keyword>
<reference evidence="3 4" key="1">
    <citation type="submission" date="2019-06" db="EMBL/GenBank/DDBJ databases">
        <title>Draft genome sequence of Miniimonas arenae KCTC 19750T isolated from sea sand.</title>
        <authorList>
            <person name="Park S.-J."/>
        </authorList>
    </citation>
    <scope>NUCLEOTIDE SEQUENCE [LARGE SCALE GENOMIC DNA]</scope>
    <source>
        <strain evidence="3 4">KCTC 19750</strain>
    </source>
</reference>
<name>A0A5C5BA53_9MICO</name>
<evidence type="ECO:0000259" key="2">
    <source>
        <dbReference type="Pfam" id="PF21531"/>
    </source>
</evidence>
<accession>A0A5C5BA53</accession>
<evidence type="ECO:0000259" key="1">
    <source>
        <dbReference type="Pfam" id="PF18367"/>
    </source>
</evidence>
<dbReference type="EMBL" id="VENP01000032">
    <property type="protein sequence ID" value="TNU73798.1"/>
    <property type="molecule type" value="Genomic_DNA"/>
</dbReference>
<feature type="domain" description="DNA-binding protein Rv2175c wHTH" evidence="2">
    <location>
        <begin position="11"/>
        <end position="56"/>
    </location>
</feature>
<dbReference type="OrthoDB" id="3784042at2"/>
<dbReference type="RefSeq" id="WP_108717544.1">
    <property type="nucleotide sequence ID" value="NZ_DAMDJA010000075.1"/>
</dbReference>
<evidence type="ECO:0000313" key="3">
    <source>
        <dbReference type="EMBL" id="TNU73798.1"/>
    </source>
</evidence>
<sequence>MEREWEELVTAWVPVPDVARRIGVVDRQVRSMIKERRLLAFKVGPNAATCVPEDFLVPDPDEPGQEQILPSLRGSLTQLADSGYDELETLRWLYTPEESLGATPIAALRSGRVATVRRAAQGLAF</sequence>
<evidence type="ECO:0000313" key="4">
    <source>
        <dbReference type="Proteomes" id="UP000313849"/>
    </source>
</evidence>
<protein>
    <submittedName>
        <fullName evidence="3">DNA-binding protein</fullName>
    </submittedName>
</protein>
<dbReference type="AlphaFoldDB" id="A0A5C5BA53"/>
<feature type="domain" description="Rv2175c C-terminal" evidence="1">
    <location>
        <begin position="71"/>
        <end position="124"/>
    </location>
</feature>
<dbReference type="Pfam" id="PF21531">
    <property type="entry name" value="Rv2175c_wHTH"/>
    <property type="match status" value="1"/>
</dbReference>
<proteinExistence type="predicted"/>
<dbReference type="GO" id="GO:0003677">
    <property type="term" value="F:DNA binding"/>
    <property type="evidence" value="ECO:0007669"/>
    <property type="project" value="UniProtKB-KW"/>
</dbReference>
<dbReference type="InterPro" id="IPR041098">
    <property type="entry name" value="Rv2175c_C"/>
</dbReference>
<comment type="caution">
    <text evidence="3">The sequence shown here is derived from an EMBL/GenBank/DDBJ whole genome shotgun (WGS) entry which is preliminary data.</text>
</comment>
<organism evidence="3 4">
    <name type="scientific">Miniimonas arenae</name>
    <dbReference type="NCBI Taxonomy" id="676201"/>
    <lineage>
        <taxon>Bacteria</taxon>
        <taxon>Bacillati</taxon>
        <taxon>Actinomycetota</taxon>
        <taxon>Actinomycetes</taxon>
        <taxon>Micrococcales</taxon>
        <taxon>Beutenbergiaceae</taxon>
        <taxon>Miniimonas</taxon>
    </lineage>
</organism>